<dbReference type="PRINTS" id="PR00038">
    <property type="entry name" value="HTHLUXR"/>
</dbReference>
<evidence type="ECO:0000313" key="5">
    <source>
        <dbReference type="EMBL" id="TDP49852.1"/>
    </source>
</evidence>
<dbReference type="GO" id="GO:0003677">
    <property type="term" value="F:DNA binding"/>
    <property type="evidence" value="ECO:0007669"/>
    <property type="project" value="UniProtKB-KW"/>
</dbReference>
<feature type="domain" description="HTH luxR-type" evidence="4">
    <location>
        <begin position="191"/>
        <end position="248"/>
    </location>
</feature>
<evidence type="ECO:0000256" key="3">
    <source>
        <dbReference type="ARBA" id="ARBA00023163"/>
    </source>
</evidence>
<evidence type="ECO:0000259" key="4">
    <source>
        <dbReference type="SMART" id="SM00421"/>
    </source>
</evidence>
<sequence length="254" mass="29410">MSLKNDDWIKINEMVKAIYSTPSSAVISDTIVKMSYIISFSHSMYHSYKRSGNKTIALDYHSDDLPKEVIDAYSNDYENIDYIAWYSDIPISRAYRDSDIIDNSVRDNSELMNKWMLPNNMYYCLSSTVAYNRVAFAGLSFFNSKGEGDFSDDDKEKLSIITDHLSIRLHNDYLLSTSSSFTDPKSDFLNKYHLSRKEAEILKLINEGNLRDKLAELTFISDNTLKKHLSNIYKKFNINSYEQLIQIIKGQDLE</sequence>
<dbReference type="PANTHER" id="PTHR44688:SF16">
    <property type="entry name" value="DNA-BINDING TRANSCRIPTIONAL ACTIVATOR DEVR_DOSR"/>
    <property type="match status" value="1"/>
</dbReference>
<dbReference type="Proteomes" id="UP000295500">
    <property type="component" value="Unassembled WGS sequence"/>
</dbReference>
<name>A0A4R6PZ84_9FIRM</name>
<dbReference type="InterPro" id="IPR000792">
    <property type="entry name" value="Tscrpt_reg_LuxR_C"/>
</dbReference>
<gene>
    <name evidence="5" type="ORF">EV211_1422</name>
</gene>
<dbReference type="InterPro" id="IPR016032">
    <property type="entry name" value="Sig_transdc_resp-reg_C-effctor"/>
</dbReference>
<accession>A0A4R6PZ84</accession>
<keyword evidence="1" id="KW-0805">Transcription regulation</keyword>
<dbReference type="Gene3D" id="1.10.10.10">
    <property type="entry name" value="Winged helix-like DNA-binding domain superfamily/Winged helix DNA-binding domain"/>
    <property type="match status" value="1"/>
</dbReference>
<dbReference type="EMBL" id="SNXO01000042">
    <property type="protein sequence ID" value="TDP49852.1"/>
    <property type="molecule type" value="Genomic_DNA"/>
</dbReference>
<reference evidence="5 6" key="1">
    <citation type="submission" date="2019-03" db="EMBL/GenBank/DDBJ databases">
        <title>Genomic Encyclopedia of Type Strains, Phase IV (KMG-IV): sequencing the most valuable type-strain genomes for metagenomic binning, comparative biology and taxonomic classification.</title>
        <authorList>
            <person name="Goeker M."/>
        </authorList>
    </citation>
    <scope>NUCLEOTIDE SEQUENCE [LARGE SCALE GENOMIC DNA]</scope>
    <source>
        <strain evidence="5 6">DSM 28287</strain>
    </source>
</reference>
<organism evidence="5 6">
    <name type="scientific">Aminicella lysinilytica</name>
    <dbReference type="NCBI Taxonomy" id="433323"/>
    <lineage>
        <taxon>Bacteria</taxon>
        <taxon>Bacillati</taxon>
        <taxon>Bacillota</taxon>
        <taxon>Clostridia</taxon>
        <taxon>Peptostreptococcales</taxon>
        <taxon>Anaerovoracaceae</taxon>
        <taxon>Aminicella</taxon>
    </lineage>
</organism>
<dbReference type="RefSeq" id="WP_133529147.1">
    <property type="nucleotide sequence ID" value="NZ_SNXO01000042.1"/>
</dbReference>
<dbReference type="Pfam" id="PF00196">
    <property type="entry name" value="GerE"/>
    <property type="match status" value="1"/>
</dbReference>
<proteinExistence type="predicted"/>
<keyword evidence="3" id="KW-0804">Transcription</keyword>
<evidence type="ECO:0000256" key="1">
    <source>
        <dbReference type="ARBA" id="ARBA00023015"/>
    </source>
</evidence>
<evidence type="ECO:0000256" key="2">
    <source>
        <dbReference type="ARBA" id="ARBA00023125"/>
    </source>
</evidence>
<keyword evidence="2" id="KW-0238">DNA-binding</keyword>
<protein>
    <submittedName>
        <fullName evidence="5">Regulatory LuxR family protein</fullName>
    </submittedName>
</protein>
<evidence type="ECO:0000313" key="6">
    <source>
        <dbReference type="Proteomes" id="UP000295500"/>
    </source>
</evidence>
<keyword evidence="6" id="KW-1185">Reference proteome</keyword>
<comment type="caution">
    <text evidence="5">The sequence shown here is derived from an EMBL/GenBank/DDBJ whole genome shotgun (WGS) entry which is preliminary data.</text>
</comment>
<dbReference type="SMART" id="SM00421">
    <property type="entry name" value="HTH_LUXR"/>
    <property type="match status" value="1"/>
</dbReference>
<dbReference type="OrthoDB" id="2612750at2"/>
<dbReference type="AlphaFoldDB" id="A0A4R6PZ84"/>
<dbReference type="GO" id="GO:0006355">
    <property type="term" value="P:regulation of DNA-templated transcription"/>
    <property type="evidence" value="ECO:0007669"/>
    <property type="project" value="InterPro"/>
</dbReference>
<dbReference type="InterPro" id="IPR036388">
    <property type="entry name" value="WH-like_DNA-bd_sf"/>
</dbReference>
<dbReference type="CDD" id="cd06170">
    <property type="entry name" value="LuxR_C_like"/>
    <property type="match status" value="1"/>
</dbReference>
<dbReference type="SUPFAM" id="SSF46894">
    <property type="entry name" value="C-terminal effector domain of the bipartite response regulators"/>
    <property type="match status" value="1"/>
</dbReference>
<dbReference type="PANTHER" id="PTHR44688">
    <property type="entry name" value="DNA-BINDING TRANSCRIPTIONAL ACTIVATOR DEVR_DOSR"/>
    <property type="match status" value="1"/>
</dbReference>